<sequence length="180" mass="19883">MVPILKKNEKKAMKVDLDLRYQNLGNKHKVGKSKTCLASSVCKLTCSSVIALISLFLETQINLHTITSLSNPFNQFTSRNKASVLEIKPAHGTSRYINEAAALKICSELVTSDHQWAVLLNAGLWDHIVLSPIALTLQYGLLLVNMVISSVFMIGIYTTVCRSLSSKPSRKPVIPHNSLH</sequence>
<keyword evidence="1 2" id="KW-0812">Transmembrane</keyword>
<reference evidence="2 4" key="2">
    <citation type="journal article" date="2014" name="BMC Genomics">
        <title>An improved genome release (version Mt4.0) for the model legume Medicago truncatula.</title>
        <authorList>
            <person name="Tang H."/>
            <person name="Krishnakumar V."/>
            <person name="Bidwell S."/>
            <person name="Rosen B."/>
            <person name="Chan A."/>
            <person name="Zhou S."/>
            <person name="Gentzbittel L."/>
            <person name="Childs K.L."/>
            <person name="Yandell M."/>
            <person name="Gundlach H."/>
            <person name="Mayer K.F."/>
            <person name="Schwartz D.C."/>
            <person name="Town C.D."/>
        </authorList>
    </citation>
    <scope>GENOME REANNOTATION</scope>
    <source>
        <strain evidence="3 4">cv. Jemalong A17</strain>
    </source>
</reference>
<reference evidence="2 4" key="1">
    <citation type="journal article" date="2011" name="Nature">
        <title>The Medicago genome provides insight into the evolution of rhizobial symbioses.</title>
        <authorList>
            <person name="Young N.D."/>
            <person name="Debelle F."/>
            <person name="Oldroyd G.E."/>
            <person name="Geurts R."/>
            <person name="Cannon S.B."/>
            <person name="Udvardi M.K."/>
            <person name="Benedito V.A."/>
            <person name="Mayer K.F."/>
            <person name="Gouzy J."/>
            <person name="Schoof H."/>
            <person name="Van de Peer Y."/>
            <person name="Proost S."/>
            <person name="Cook D.R."/>
            <person name="Meyers B.C."/>
            <person name="Spannagl M."/>
            <person name="Cheung F."/>
            <person name="De Mita S."/>
            <person name="Krishnakumar V."/>
            <person name="Gundlach H."/>
            <person name="Zhou S."/>
            <person name="Mudge J."/>
            <person name="Bharti A.K."/>
            <person name="Murray J.D."/>
            <person name="Naoumkina M.A."/>
            <person name="Rosen B."/>
            <person name="Silverstein K.A."/>
            <person name="Tang H."/>
            <person name="Rombauts S."/>
            <person name="Zhao P.X."/>
            <person name="Zhou P."/>
            <person name="Barbe V."/>
            <person name="Bardou P."/>
            <person name="Bechner M."/>
            <person name="Bellec A."/>
            <person name="Berger A."/>
            <person name="Berges H."/>
            <person name="Bidwell S."/>
            <person name="Bisseling T."/>
            <person name="Choisne N."/>
            <person name="Couloux A."/>
            <person name="Denny R."/>
            <person name="Deshpande S."/>
            <person name="Dai X."/>
            <person name="Doyle J.J."/>
            <person name="Dudez A.M."/>
            <person name="Farmer A.D."/>
            <person name="Fouteau S."/>
            <person name="Franken C."/>
            <person name="Gibelin C."/>
            <person name="Gish J."/>
            <person name="Goldstein S."/>
            <person name="Gonzalez A.J."/>
            <person name="Green P.J."/>
            <person name="Hallab A."/>
            <person name="Hartog M."/>
            <person name="Hua A."/>
            <person name="Humphray S.J."/>
            <person name="Jeong D.H."/>
            <person name="Jing Y."/>
            <person name="Jocker A."/>
            <person name="Kenton S.M."/>
            <person name="Kim D.J."/>
            <person name="Klee K."/>
            <person name="Lai H."/>
            <person name="Lang C."/>
            <person name="Lin S."/>
            <person name="Macmil S.L."/>
            <person name="Magdelenat G."/>
            <person name="Matthews L."/>
            <person name="McCorrison J."/>
            <person name="Monaghan E.L."/>
            <person name="Mun J.H."/>
            <person name="Najar F.Z."/>
            <person name="Nicholson C."/>
            <person name="Noirot C."/>
            <person name="O'Bleness M."/>
            <person name="Paule C.R."/>
            <person name="Poulain J."/>
            <person name="Prion F."/>
            <person name="Qin B."/>
            <person name="Qu C."/>
            <person name="Retzel E.F."/>
            <person name="Riddle C."/>
            <person name="Sallet E."/>
            <person name="Samain S."/>
            <person name="Samson N."/>
            <person name="Sanders I."/>
            <person name="Saurat O."/>
            <person name="Scarpelli C."/>
            <person name="Schiex T."/>
            <person name="Segurens B."/>
            <person name="Severin A.J."/>
            <person name="Sherrier D.J."/>
            <person name="Shi R."/>
            <person name="Sims S."/>
            <person name="Singer S.R."/>
            <person name="Sinharoy S."/>
            <person name="Sterck L."/>
            <person name="Viollet A."/>
            <person name="Wang B.B."/>
            <person name="Wang K."/>
            <person name="Wang M."/>
            <person name="Wang X."/>
            <person name="Warfsmann J."/>
            <person name="Weissenbach J."/>
            <person name="White D.D."/>
            <person name="White J.D."/>
            <person name="Wiley G.B."/>
            <person name="Wincker P."/>
            <person name="Xing Y."/>
            <person name="Yang L."/>
            <person name="Yao Z."/>
            <person name="Ying F."/>
            <person name="Zhai J."/>
            <person name="Zhou L."/>
            <person name="Zuber A."/>
            <person name="Denarie J."/>
            <person name="Dixon R.A."/>
            <person name="May G.D."/>
            <person name="Schwartz D.C."/>
            <person name="Rogers J."/>
            <person name="Quetier F."/>
            <person name="Town C.D."/>
            <person name="Roe B.A."/>
        </authorList>
    </citation>
    <scope>NUCLEOTIDE SEQUENCE [LARGE SCALE GENOMIC DNA]</scope>
    <source>
        <strain evidence="2">A17</strain>
        <strain evidence="3 4">cv. Jemalong A17</strain>
    </source>
</reference>
<dbReference type="Proteomes" id="UP000002051">
    <property type="component" value="Chromosome 3"/>
</dbReference>
<name>G7J564_MEDTR</name>
<evidence type="ECO:0000313" key="3">
    <source>
        <dbReference type="EnsemblPlants" id="AES73189"/>
    </source>
</evidence>
<keyword evidence="1" id="KW-1133">Transmembrane helix</keyword>
<dbReference type="PaxDb" id="3880-AES73189"/>
<proteinExistence type="predicted"/>
<keyword evidence="4" id="KW-1185">Reference proteome</keyword>
<keyword evidence="1" id="KW-0472">Membrane</keyword>
<accession>G7J564</accession>
<protein>
    <submittedName>
        <fullName evidence="2">Transmembrane protein, putative</fullName>
    </submittedName>
</protein>
<feature type="transmembrane region" description="Helical" evidence="1">
    <location>
        <begin position="139"/>
        <end position="160"/>
    </location>
</feature>
<evidence type="ECO:0000256" key="1">
    <source>
        <dbReference type="SAM" id="Phobius"/>
    </source>
</evidence>
<evidence type="ECO:0000313" key="4">
    <source>
        <dbReference type="Proteomes" id="UP000002051"/>
    </source>
</evidence>
<reference evidence="3" key="3">
    <citation type="submission" date="2015-04" db="UniProtKB">
        <authorList>
            <consortium name="EnsemblPlants"/>
        </authorList>
    </citation>
    <scope>IDENTIFICATION</scope>
    <source>
        <strain evidence="3">cv. Jemalong A17</strain>
    </source>
</reference>
<dbReference type="AlphaFoldDB" id="G7J564"/>
<dbReference type="HOGENOM" id="CLU_1498462_0_0_1"/>
<evidence type="ECO:0000313" key="2">
    <source>
        <dbReference type="EMBL" id="AES73189.1"/>
    </source>
</evidence>
<dbReference type="EnsemblPlants" id="AES73189">
    <property type="protein sequence ID" value="AES73189"/>
    <property type="gene ID" value="MTR_3g100590"/>
</dbReference>
<organism evidence="2 4">
    <name type="scientific">Medicago truncatula</name>
    <name type="common">Barrel medic</name>
    <name type="synonym">Medicago tribuloides</name>
    <dbReference type="NCBI Taxonomy" id="3880"/>
    <lineage>
        <taxon>Eukaryota</taxon>
        <taxon>Viridiplantae</taxon>
        <taxon>Streptophyta</taxon>
        <taxon>Embryophyta</taxon>
        <taxon>Tracheophyta</taxon>
        <taxon>Spermatophyta</taxon>
        <taxon>Magnoliopsida</taxon>
        <taxon>eudicotyledons</taxon>
        <taxon>Gunneridae</taxon>
        <taxon>Pentapetalae</taxon>
        <taxon>rosids</taxon>
        <taxon>fabids</taxon>
        <taxon>Fabales</taxon>
        <taxon>Fabaceae</taxon>
        <taxon>Papilionoideae</taxon>
        <taxon>50 kb inversion clade</taxon>
        <taxon>NPAAA clade</taxon>
        <taxon>Hologalegina</taxon>
        <taxon>IRL clade</taxon>
        <taxon>Trifolieae</taxon>
        <taxon>Medicago</taxon>
    </lineage>
</organism>
<gene>
    <name evidence="2" type="ordered locus">MTR_3g100590</name>
</gene>
<dbReference type="EMBL" id="CM001219">
    <property type="protein sequence ID" value="AES73189.1"/>
    <property type="molecule type" value="Genomic_DNA"/>
</dbReference>